<dbReference type="AlphaFoldDB" id="A0A3E0DPE1"/>
<reference evidence="2 3" key="1">
    <citation type="submission" date="2018-08" db="EMBL/GenBank/DDBJ databases">
        <title>Genomic Encyclopedia of Archaeal and Bacterial Type Strains, Phase II (KMG-II): from individual species to whole genera.</title>
        <authorList>
            <person name="Goeker M."/>
        </authorList>
    </citation>
    <scope>NUCLEOTIDE SEQUENCE [LARGE SCALE GENOMIC DNA]</scope>
    <source>
        <strain evidence="2 3">DSM 15986</strain>
    </source>
</reference>
<gene>
    <name evidence="2" type="ORF">C8N25_11412</name>
</gene>
<accession>A0A3E0DPE1</accession>
<evidence type="ECO:0000256" key="1">
    <source>
        <dbReference type="SAM" id="SignalP"/>
    </source>
</evidence>
<comment type="caution">
    <text evidence="2">The sequence shown here is derived from an EMBL/GenBank/DDBJ whole genome shotgun (WGS) entry which is preliminary data.</text>
</comment>
<feature type="chain" id="PRO_5017548465" description="Lipocalin-like protein" evidence="1">
    <location>
        <begin position="24"/>
        <end position="157"/>
    </location>
</feature>
<dbReference type="OrthoDB" id="799390at2"/>
<organism evidence="2 3">
    <name type="scientific">Algoriphagus antarcticus</name>
    <dbReference type="NCBI Taxonomy" id="238540"/>
    <lineage>
        <taxon>Bacteria</taxon>
        <taxon>Pseudomonadati</taxon>
        <taxon>Bacteroidota</taxon>
        <taxon>Cytophagia</taxon>
        <taxon>Cytophagales</taxon>
        <taxon>Cyclobacteriaceae</taxon>
        <taxon>Algoriphagus</taxon>
    </lineage>
</organism>
<dbReference type="PROSITE" id="PS51257">
    <property type="entry name" value="PROKAR_LIPOPROTEIN"/>
    <property type="match status" value="1"/>
</dbReference>
<evidence type="ECO:0000313" key="2">
    <source>
        <dbReference type="EMBL" id="REG84663.1"/>
    </source>
</evidence>
<sequence length="157" mass="16923">MKSLFKFNLLVAFSSLVMLGSCSDEDKDPNQTDAEIIGSGIPWKLSMATSNGVSVISFIDACLQDNLVTFNYETSISTGVVDSGATKCDNSEPQTVDFTWNYNESTKVLTVDTDIIEVPGTEGNLIVESITSSQLVLSQNVVLPGFGTQKVLVTFVH</sequence>
<keyword evidence="1" id="KW-0732">Signal</keyword>
<dbReference type="EMBL" id="QUNF01000014">
    <property type="protein sequence ID" value="REG84663.1"/>
    <property type="molecule type" value="Genomic_DNA"/>
</dbReference>
<dbReference type="Proteomes" id="UP000256405">
    <property type="component" value="Unassembled WGS sequence"/>
</dbReference>
<keyword evidence="3" id="KW-1185">Reference proteome</keyword>
<protein>
    <recommendedName>
        <fullName evidence="4">Lipocalin-like protein</fullName>
    </recommendedName>
</protein>
<evidence type="ECO:0000313" key="3">
    <source>
        <dbReference type="Proteomes" id="UP000256405"/>
    </source>
</evidence>
<feature type="signal peptide" evidence="1">
    <location>
        <begin position="1"/>
        <end position="23"/>
    </location>
</feature>
<proteinExistence type="predicted"/>
<dbReference type="RefSeq" id="WP_086541371.1">
    <property type="nucleotide sequence ID" value="NZ_MSSW01000027.1"/>
</dbReference>
<evidence type="ECO:0008006" key="4">
    <source>
        <dbReference type="Google" id="ProtNLM"/>
    </source>
</evidence>
<name>A0A3E0DPE1_9BACT</name>